<sequence>MAHFPSILSSSNLAYQLCDITLTPLLSSSRSPGRSSSQPDSRTQALTALTSTAVSAFDSASRLGLGVPQRIMLETQSPGPVVLHSYLNSQRQGRTSSSSGSRGIIEQAREDLRPLSGTTETENSSSERRESQLSGGETVVNGVLDAINPDEENPTGDCGDGSRTQISPLLIATVVAPSAADAGEARRQAASLERVGRDFQRLWTHEQSRVGQLEAIGTGQGDNG</sequence>
<dbReference type="InterPro" id="IPR035186">
    <property type="entry name" value="DUF5308"/>
</dbReference>
<name>A0A8H4QTW5_9HELO</name>
<proteinExistence type="predicted"/>
<comment type="caution">
    <text evidence="2">The sequence shown here is derived from an EMBL/GenBank/DDBJ whole genome shotgun (WGS) entry which is preliminary data.</text>
</comment>
<keyword evidence="3" id="KW-1185">Reference proteome</keyword>
<evidence type="ECO:0000256" key="1">
    <source>
        <dbReference type="SAM" id="MobiDB-lite"/>
    </source>
</evidence>
<evidence type="ECO:0000313" key="3">
    <source>
        <dbReference type="Proteomes" id="UP000566819"/>
    </source>
</evidence>
<dbReference type="EMBL" id="JAAMPI010002174">
    <property type="protein sequence ID" value="KAF4617108.1"/>
    <property type="molecule type" value="Genomic_DNA"/>
</dbReference>
<evidence type="ECO:0000313" key="2">
    <source>
        <dbReference type="EMBL" id="KAF4617108.1"/>
    </source>
</evidence>
<gene>
    <name evidence="2" type="ORF">G7Y89_g15042</name>
</gene>
<feature type="compositionally biased region" description="Low complexity" evidence="1">
    <location>
        <begin position="115"/>
        <end position="124"/>
    </location>
</feature>
<feature type="region of interest" description="Disordered" evidence="1">
    <location>
        <begin position="89"/>
        <end position="137"/>
    </location>
</feature>
<reference evidence="2 3" key="1">
    <citation type="submission" date="2020-03" db="EMBL/GenBank/DDBJ databases">
        <title>Draft Genome Sequence of Cudoniella acicularis.</title>
        <authorList>
            <person name="Buettner E."/>
            <person name="Kellner H."/>
        </authorList>
    </citation>
    <scope>NUCLEOTIDE SEQUENCE [LARGE SCALE GENOMIC DNA]</scope>
    <source>
        <strain evidence="2 3">DSM 108380</strain>
    </source>
</reference>
<organism evidence="2 3">
    <name type="scientific">Cudoniella acicularis</name>
    <dbReference type="NCBI Taxonomy" id="354080"/>
    <lineage>
        <taxon>Eukaryota</taxon>
        <taxon>Fungi</taxon>
        <taxon>Dikarya</taxon>
        <taxon>Ascomycota</taxon>
        <taxon>Pezizomycotina</taxon>
        <taxon>Leotiomycetes</taxon>
        <taxon>Helotiales</taxon>
        <taxon>Tricladiaceae</taxon>
        <taxon>Cudoniella</taxon>
    </lineage>
</organism>
<dbReference type="Proteomes" id="UP000566819">
    <property type="component" value="Unassembled WGS sequence"/>
</dbReference>
<dbReference type="Pfam" id="PF17233">
    <property type="entry name" value="DUF5308"/>
    <property type="match status" value="1"/>
</dbReference>
<feature type="compositionally biased region" description="Low complexity" evidence="1">
    <location>
        <begin position="89"/>
        <end position="103"/>
    </location>
</feature>
<dbReference type="OrthoDB" id="5305418at2759"/>
<protein>
    <submittedName>
        <fullName evidence="2">Uncharacterized protein</fullName>
    </submittedName>
</protein>
<accession>A0A8H4QTW5</accession>
<dbReference type="AlphaFoldDB" id="A0A8H4QTW5"/>